<name>X1Q569_9ZZZZ</name>
<dbReference type="AlphaFoldDB" id="X1Q569"/>
<accession>X1Q569</accession>
<gene>
    <name evidence="1" type="ORF">S06H3_38664</name>
</gene>
<organism evidence="1">
    <name type="scientific">marine sediment metagenome</name>
    <dbReference type="NCBI Taxonomy" id="412755"/>
    <lineage>
        <taxon>unclassified sequences</taxon>
        <taxon>metagenomes</taxon>
        <taxon>ecological metagenomes</taxon>
    </lineage>
</organism>
<dbReference type="EMBL" id="BARV01023582">
    <property type="protein sequence ID" value="GAI38399.1"/>
    <property type="molecule type" value="Genomic_DNA"/>
</dbReference>
<comment type="caution">
    <text evidence="1">The sequence shown here is derived from an EMBL/GenBank/DDBJ whole genome shotgun (WGS) entry which is preliminary data.</text>
</comment>
<feature type="non-terminal residue" evidence="1">
    <location>
        <position position="1"/>
    </location>
</feature>
<reference evidence="1" key="1">
    <citation type="journal article" date="2014" name="Front. Microbiol.">
        <title>High frequency of phylogenetically diverse reductive dehalogenase-homologous genes in deep subseafloor sedimentary metagenomes.</title>
        <authorList>
            <person name="Kawai M."/>
            <person name="Futagami T."/>
            <person name="Toyoda A."/>
            <person name="Takaki Y."/>
            <person name="Nishi S."/>
            <person name="Hori S."/>
            <person name="Arai W."/>
            <person name="Tsubouchi T."/>
            <person name="Morono Y."/>
            <person name="Uchiyama I."/>
            <person name="Ito T."/>
            <person name="Fujiyama A."/>
            <person name="Inagaki F."/>
            <person name="Takami H."/>
        </authorList>
    </citation>
    <scope>NUCLEOTIDE SEQUENCE</scope>
    <source>
        <strain evidence="1">Expedition CK06-06</strain>
    </source>
</reference>
<proteinExistence type="predicted"/>
<sequence length="74" mass="7507">TEVNRAIVQYAPAEAIVGQSGFPGSGGYYATVVSGGCSGNAIEVLWLAYSGHSFTWASGAVTSGQRLVVFAAGH</sequence>
<protein>
    <submittedName>
        <fullName evidence="1">Uncharacterized protein</fullName>
    </submittedName>
</protein>
<evidence type="ECO:0000313" key="1">
    <source>
        <dbReference type="EMBL" id="GAI38399.1"/>
    </source>
</evidence>